<feature type="domain" description="SUZ" evidence="2">
    <location>
        <begin position="66"/>
        <end position="137"/>
    </location>
</feature>
<dbReference type="EMBL" id="MCFI01000012">
    <property type="protein sequence ID" value="ORY80979.1"/>
    <property type="molecule type" value="Genomic_DNA"/>
</dbReference>
<keyword evidence="4" id="KW-1185">Reference proteome</keyword>
<evidence type="ECO:0000313" key="4">
    <source>
        <dbReference type="Proteomes" id="UP000193685"/>
    </source>
</evidence>
<dbReference type="InterPro" id="IPR024771">
    <property type="entry name" value="SUZ"/>
</dbReference>
<dbReference type="PROSITE" id="PS51673">
    <property type="entry name" value="SUZ"/>
    <property type="match status" value="1"/>
</dbReference>
<evidence type="ECO:0000259" key="2">
    <source>
        <dbReference type="PROSITE" id="PS51673"/>
    </source>
</evidence>
<feature type="region of interest" description="Disordered" evidence="1">
    <location>
        <begin position="1"/>
        <end position="55"/>
    </location>
</feature>
<feature type="compositionally biased region" description="Basic and acidic residues" evidence="1">
    <location>
        <begin position="119"/>
        <end position="148"/>
    </location>
</feature>
<evidence type="ECO:0000313" key="3">
    <source>
        <dbReference type="EMBL" id="ORY80979.1"/>
    </source>
</evidence>
<proteinExistence type="predicted"/>
<dbReference type="Proteomes" id="UP000193685">
    <property type="component" value="Unassembled WGS sequence"/>
</dbReference>
<dbReference type="OrthoDB" id="5359450at2759"/>
<organism evidence="3 4">
    <name type="scientific">Protomyces lactucae-debilis</name>
    <dbReference type="NCBI Taxonomy" id="2754530"/>
    <lineage>
        <taxon>Eukaryota</taxon>
        <taxon>Fungi</taxon>
        <taxon>Dikarya</taxon>
        <taxon>Ascomycota</taxon>
        <taxon>Taphrinomycotina</taxon>
        <taxon>Taphrinomycetes</taxon>
        <taxon>Taphrinales</taxon>
        <taxon>Protomycetaceae</taxon>
        <taxon>Protomyces</taxon>
    </lineage>
</organism>
<dbReference type="RefSeq" id="XP_040724624.1">
    <property type="nucleotide sequence ID" value="XM_040871335.1"/>
</dbReference>
<feature type="region of interest" description="Disordered" evidence="1">
    <location>
        <begin position="89"/>
        <end position="186"/>
    </location>
</feature>
<evidence type="ECO:0000256" key="1">
    <source>
        <dbReference type="SAM" id="MobiDB-lite"/>
    </source>
</evidence>
<dbReference type="AlphaFoldDB" id="A0A1Y2FAP3"/>
<name>A0A1Y2FAP3_PROLT</name>
<dbReference type="GeneID" id="63787934"/>
<dbReference type="Pfam" id="PF12752">
    <property type="entry name" value="SUZ"/>
    <property type="match status" value="1"/>
</dbReference>
<protein>
    <recommendedName>
        <fullName evidence="2">SUZ domain-containing protein</fullName>
    </recommendedName>
</protein>
<comment type="caution">
    <text evidence="3">The sequence shown here is derived from an EMBL/GenBank/DDBJ whole genome shotgun (WGS) entry which is preliminary data.</text>
</comment>
<sequence>MGRVYSSFLGDRNAASADRTQHHNNQEVMSDPWSEWQNDDWSASAASSKKAATDAELWQKANHVSAQASVPFHTVEASVAYKPQLKILKRQGPSSDEQDIARRAQAAAQNASLMADQGTSREQRYKEARERLFGSSADHKTGKVESKRRTQSPRPQAGVTHPQRQAHGPQGQGFQGRIKPGSRNES</sequence>
<accession>A0A1Y2FAP3</accession>
<gene>
    <name evidence="3" type="ORF">BCR37DRAFT_393622</name>
</gene>
<reference evidence="3 4" key="1">
    <citation type="submission" date="2016-07" db="EMBL/GenBank/DDBJ databases">
        <title>Pervasive Adenine N6-methylation of Active Genes in Fungi.</title>
        <authorList>
            <consortium name="DOE Joint Genome Institute"/>
            <person name="Mondo S.J."/>
            <person name="Dannebaum R.O."/>
            <person name="Kuo R.C."/>
            <person name="Labutti K."/>
            <person name="Haridas S."/>
            <person name="Kuo A."/>
            <person name="Salamov A."/>
            <person name="Ahrendt S.R."/>
            <person name="Lipzen A."/>
            <person name="Sullivan W."/>
            <person name="Andreopoulos W.B."/>
            <person name="Clum A."/>
            <person name="Lindquist E."/>
            <person name="Daum C."/>
            <person name="Ramamoorthy G.K."/>
            <person name="Gryganskyi A."/>
            <person name="Culley D."/>
            <person name="Magnuson J.K."/>
            <person name="James T.Y."/>
            <person name="O'Malley M.A."/>
            <person name="Stajich J.E."/>
            <person name="Spatafora J.W."/>
            <person name="Visel A."/>
            <person name="Grigoriev I.V."/>
        </authorList>
    </citation>
    <scope>NUCLEOTIDE SEQUENCE [LARGE SCALE GENOMIC DNA]</scope>
    <source>
        <strain evidence="3 4">12-1054</strain>
    </source>
</reference>